<name>A0A843XEE9_COLES</name>
<proteinExistence type="predicted"/>
<dbReference type="Gene3D" id="3.30.420.10">
    <property type="entry name" value="Ribonuclease H-like superfamily/Ribonuclease H"/>
    <property type="match status" value="1"/>
</dbReference>
<evidence type="ECO:0000313" key="1">
    <source>
        <dbReference type="EMBL" id="MQM17706.1"/>
    </source>
</evidence>
<dbReference type="InterPro" id="IPR053151">
    <property type="entry name" value="RNase_H-like"/>
</dbReference>
<evidence type="ECO:0008006" key="3">
    <source>
        <dbReference type="Google" id="ProtNLM"/>
    </source>
</evidence>
<accession>A0A843XEE9</accession>
<dbReference type="Proteomes" id="UP000652761">
    <property type="component" value="Unassembled WGS sequence"/>
</dbReference>
<dbReference type="InterPro" id="IPR012337">
    <property type="entry name" value="RNaseH-like_sf"/>
</dbReference>
<sequence>MMAASFVIPSNTRWFLGNGDSIKFLDDVWFGEKPLRETVSYELQESSPSVKEVACSTFVIRHHIHYLVNVALDNLVFKDSATAQQMEMIKDFGFSYLPRVKMVKMVRWIPPLHGPLLNVDGASKGNPGPCGGGGIVRSTAGTVLFAFSHFYGAGTSLLAECRAMCDRVLMALEKGVHLPQISTDSLVLDGLQLLEMEQDLEEPLLPPKAILGVVWAWFPLGYEDHGVSTHRQTVSIALATASELASGTDSECRHHFRLCRHHWQTVSTHRQTVSTPLATFLHPVH</sequence>
<dbReference type="InterPro" id="IPR036397">
    <property type="entry name" value="RNaseH_sf"/>
</dbReference>
<keyword evidence="2" id="KW-1185">Reference proteome</keyword>
<dbReference type="PANTHER" id="PTHR47723">
    <property type="entry name" value="OS05G0353850 PROTEIN"/>
    <property type="match status" value="1"/>
</dbReference>
<dbReference type="PANTHER" id="PTHR47723:SF19">
    <property type="entry name" value="POLYNUCLEOTIDYL TRANSFERASE, RIBONUCLEASE H-LIKE SUPERFAMILY PROTEIN"/>
    <property type="match status" value="1"/>
</dbReference>
<reference evidence="1" key="1">
    <citation type="submission" date="2017-07" db="EMBL/GenBank/DDBJ databases">
        <title>Taro Niue Genome Assembly and Annotation.</title>
        <authorList>
            <person name="Atibalentja N."/>
            <person name="Keating K."/>
            <person name="Fields C.J."/>
        </authorList>
    </citation>
    <scope>NUCLEOTIDE SEQUENCE</scope>
    <source>
        <strain evidence="1">Niue_2</strain>
        <tissue evidence="1">Leaf</tissue>
    </source>
</reference>
<comment type="caution">
    <text evidence="1">The sequence shown here is derived from an EMBL/GenBank/DDBJ whole genome shotgun (WGS) entry which is preliminary data.</text>
</comment>
<gene>
    <name evidence="1" type="ORF">Taro_050682</name>
</gene>
<dbReference type="EMBL" id="NMUH01007710">
    <property type="protein sequence ID" value="MQM17706.1"/>
    <property type="molecule type" value="Genomic_DNA"/>
</dbReference>
<evidence type="ECO:0000313" key="2">
    <source>
        <dbReference type="Proteomes" id="UP000652761"/>
    </source>
</evidence>
<dbReference type="SUPFAM" id="SSF53098">
    <property type="entry name" value="Ribonuclease H-like"/>
    <property type="match status" value="1"/>
</dbReference>
<organism evidence="1 2">
    <name type="scientific">Colocasia esculenta</name>
    <name type="common">Wild taro</name>
    <name type="synonym">Arum esculentum</name>
    <dbReference type="NCBI Taxonomy" id="4460"/>
    <lineage>
        <taxon>Eukaryota</taxon>
        <taxon>Viridiplantae</taxon>
        <taxon>Streptophyta</taxon>
        <taxon>Embryophyta</taxon>
        <taxon>Tracheophyta</taxon>
        <taxon>Spermatophyta</taxon>
        <taxon>Magnoliopsida</taxon>
        <taxon>Liliopsida</taxon>
        <taxon>Araceae</taxon>
        <taxon>Aroideae</taxon>
        <taxon>Colocasieae</taxon>
        <taxon>Colocasia</taxon>
    </lineage>
</organism>
<protein>
    <recommendedName>
        <fullName evidence="3">RNase H type-1 domain-containing protein</fullName>
    </recommendedName>
</protein>
<dbReference type="AlphaFoldDB" id="A0A843XEE9"/>
<dbReference type="GO" id="GO:0003676">
    <property type="term" value="F:nucleic acid binding"/>
    <property type="evidence" value="ECO:0007669"/>
    <property type="project" value="InterPro"/>
</dbReference>